<dbReference type="Gene3D" id="3.40.50.2000">
    <property type="entry name" value="Glycogen Phosphorylase B"/>
    <property type="match status" value="1"/>
</dbReference>
<dbReference type="AlphaFoldDB" id="A0A2T8I453"/>
<accession>A0A2T8I453</accession>
<gene>
    <name evidence="3" type="ORF">PAHAL_9G396600</name>
</gene>
<feature type="region of interest" description="Disordered" evidence="1">
    <location>
        <begin position="1"/>
        <end position="27"/>
    </location>
</feature>
<keyword evidence="2" id="KW-1133">Transmembrane helix</keyword>
<dbReference type="Pfam" id="PF13692">
    <property type="entry name" value="Glyco_trans_1_4"/>
    <property type="match status" value="1"/>
</dbReference>
<name>A0A2T8I453_9POAL</name>
<sequence>MWRRGAHADAAHHLPTAGAGASGAASSLSSSSSAAAARRRRRPGLSCRPSHLFFALLVALFTVSLLVVWQLLPIGDGDAAAEGGGEPPPPPLPEGGGAGEMRFSASRVALRAFDGESRLEAARSERRRWAGLAPVRVALAVGKLNIDAQSLMLATVAKGLVGLGYAVEVLAFTDGKARDIWENICLVNIVNIGNLKYVDWSKYNAVLLTSLEGKRVVSILMQEPFQLIPVVWLIHEDSLGQHLRSYAESHESISNVIEDWRAHFHACAYVVFPDSYLPFLYSPLDSGNFLVISGSPVDIWAAKRFGSSHSEETIRKQHGIKEDDVVILVVGSYLFFDDVPWDYATVMRASAPHILDIAKTKNLRVQFGFFCGNGSDAYNSTFQELASHMGLPDGSIKQFSMTHDIRNLLMFVDVVLYGSLREEPGFPPLLLRSMSSEIPIVAPNLTAITKYVTDGVHGFLFDSANPSTVSSAFIQILGEKRLLNTAYSVALEGKLLSKNMLAHDCITAHIKLLESVIHFPSYAKLPSSVSKVQERTWLWDPFEMKTALENNLLEVESHTSTKTVDILREFPQSNQTTYSDTNGTSSYDYPRLSDWNELSEIEIFEDIERREMEEIDERVERPLLSWDEVYRNARKSERLKPEGNERDEGELERTGQPVCIYEIYNGEGAWPFLHHGSLYRGVTLSKGGRRPRSDDVDAVTRLSVLDNPYYRELLCELGAMFAIANRVDTVHKLPWIGFQSWRAAGRKVSLSESAEETLEETTAGENNGDIVYYWSTMDIDQTSDFWSMCDSLNAGNCRSLFEDAFRTMYGLPENVSALPPMPNDGDRWSTLHSWLMPTPSFLKFVMFSRMFVDSLHSLNVNRTEPASCLLGASEPEALLLSNLGSPCKCLGVSQWKEDGLP</sequence>
<reference evidence="3" key="1">
    <citation type="submission" date="2018-04" db="EMBL/GenBank/DDBJ databases">
        <title>WGS assembly of Panicum hallii.</title>
        <authorList>
            <person name="Lovell J."/>
            <person name="Jenkins J."/>
            <person name="Lowry D."/>
            <person name="Mamidi S."/>
            <person name="Sreedasyam A."/>
            <person name="Weng X."/>
            <person name="Barry K."/>
            <person name="Bonette J."/>
            <person name="Campitelli B."/>
            <person name="Daum C."/>
            <person name="Gordon S."/>
            <person name="Gould B."/>
            <person name="Lipzen A."/>
            <person name="Macqueen A."/>
            <person name="Palacio-Mejia J."/>
            <person name="Plott C."/>
            <person name="Shakirov E."/>
            <person name="Shu S."/>
            <person name="Yoshinaga Y."/>
            <person name="Zane M."/>
            <person name="Rokhsar D."/>
            <person name="Grimwood J."/>
            <person name="Schmutz J."/>
            <person name="Juenger T."/>
        </authorList>
    </citation>
    <scope>NUCLEOTIDE SEQUENCE [LARGE SCALE GENOMIC DNA]</scope>
    <source>
        <strain evidence="3">FIL2</strain>
    </source>
</reference>
<organism evidence="3">
    <name type="scientific">Panicum hallii</name>
    <dbReference type="NCBI Taxonomy" id="206008"/>
    <lineage>
        <taxon>Eukaryota</taxon>
        <taxon>Viridiplantae</taxon>
        <taxon>Streptophyta</taxon>
        <taxon>Embryophyta</taxon>
        <taxon>Tracheophyta</taxon>
        <taxon>Spermatophyta</taxon>
        <taxon>Magnoliopsida</taxon>
        <taxon>Liliopsida</taxon>
        <taxon>Poales</taxon>
        <taxon>Poaceae</taxon>
        <taxon>PACMAD clade</taxon>
        <taxon>Panicoideae</taxon>
        <taxon>Panicodae</taxon>
        <taxon>Paniceae</taxon>
        <taxon>Panicinae</taxon>
        <taxon>Panicum</taxon>
        <taxon>Panicum sect. Panicum</taxon>
    </lineage>
</organism>
<dbReference type="PANTHER" id="PTHR46635:SF2">
    <property type="entry name" value="GLYCOSYL TRANSFERASE FAMILY 1 DOMAIN-CONTAINING PROTEIN"/>
    <property type="match status" value="1"/>
</dbReference>
<dbReference type="SUPFAM" id="SSF53756">
    <property type="entry name" value="UDP-Glycosyltransferase/glycogen phosphorylase"/>
    <property type="match status" value="1"/>
</dbReference>
<feature type="compositionally biased region" description="Low complexity" evidence="1">
    <location>
        <begin position="17"/>
        <end position="27"/>
    </location>
</feature>
<feature type="compositionally biased region" description="Basic and acidic residues" evidence="1">
    <location>
        <begin position="1"/>
        <end position="12"/>
    </location>
</feature>
<proteinExistence type="predicted"/>
<dbReference type="Proteomes" id="UP000243499">
    <property type="component" value="Chromosome 9"/>
</dbReference>
<dbReference type="Gramene" id="PVH32432">
    <property type="protein sequence ID" value="PVH32432"/>
    <property type="gene ID" value="PAHAL_9G396600"/>
</dbReference>
<keyword evidence="2" id="KW-0472">Membrane</keyword>
<keyword evidence="2" id="KW-0812">Transmembrane</keyword>
<feature type="transmembrane region" description="Helical" evidence="2">
    <location>
        <begin position="50"/>
        <end position="72"/>
    </location>
</feature>
<dbReference type="PANTHER" id="PTHR46635">
    <property type="entry name" value="GLYCOSYL TRANSFERASE FAMILY 1 PROTEIN"/>
    <property type="match status" value="1"/>
</dbReference>
<protein>
    <submittedName>
        <fullName evidence="3">Uncharacterized protein</fullName>
    </submittedName>
</protein>
<evidence type="ECO:0000256" key="2">
    <source>
        <dbReference type="SAM" id="Phobius"/>
    </source>
</evidence>
<evidence type="ECO:0000313" key="3">
    <source>
        <dbReference type="EMBL" id="PVH32432.1"/>
    </source>
</evidence>
<dbReference type="EMBL" id="CM008054">
    <property type="protein sequence ID" value="PVH32432.1"/>
    <property type="molecule type" value="Genomic_DNA"/>
</dbReference>
<evidence type="ECO:0000256" key="1">
    <source>
        <dbReference type="SAM" id="MobiDB-lite"/>
    </source>
</evidence>